<dbReference type="Proteomes" id="UP000504617">
    <property type="component" value="Unplaced"/>
</dbReference>
<feature type="transmembrane region" description="Helical" evidence="10">
    <location>
        <begin position="544"/>
        <end position="565"/>
    </location>
</feature>
<proteinExistence type="predicted"/>
<dbReference type="Pfam" id="PF24626">
    <property type="entry name" value="SH3_Tf2-1"/>
    <property type="match status" value="1"/>
</dbReference>
<dbReference type="GO" id="GO:0005886">
    <property type="term" value="C:plasma membrane"/>
    <property type="evidence" value="ECO:0007669"/>
    <property type="project" value="UniProtKB-SubCell"/>
</dbReference>
<keyword evidence="8" id="KW-0807">Transducer</keyword>
<dbReference type="GO" id="GO:0003676">
    <property type="term" value="F:nucleic acid binding"/>
    <property type="evidence" value="ECO:0007669"/>
    <property type="project" value="InterPro"/>
</dbReference>
<reference evidence="13" key="1">
    <citation type="submission" date="2025-08" db="UniProtKB">
        <authorList>
            <consortium name="RefSeq"/>
        </authorList>
    </citation>
    <scope>IDENTIFICATION</scope>
    <source>
        <tissue evidence="13">Skeletal muscle</tissue>
    </source>
</reference>
<dbReference type="GO" id="GO:0004930">
    <property type="term" value="F:G protein-coupled receptor activity"/>
    <property type="evidence" value="ECO:0007669"/>
    <property type="project" value="UniProtKB-KW"/>
</dbReference>
<keyword evidence="12" id="KW-1185">Reference proteome</keyword>
<feature type="region of interest" description="Disordered" evidence="9">
    <location>
        <begin position="349"/>
        <end position="370"/>
    </location>
</feature>
<dbReference type="RefSeq" id="XP_013917631.1">
    <property type="nucleotide sequence ID" value="XM_014062156.1"/>
</dbReference>
<keyword evidence="4 10" id="KW-1133">Transmembrane helix</keyword>
<evidence type="ECO:0000256" key="5">
    <source>
        <dbReference type="ARBA" id="ARBA00023040"/>
    </source>
</evidence>
<evidence type="ECO:0000256" key="10">
    <source>
        <dbReference type="SAM" id="Phobius"/>
    </source>
</evidence>
<keyword evidence="7" id="KW-0325">Glycoprotein</keyword>
<dbReference type="PRINTS" id="PR00248">
    <property type="entry name" value="GPCRMGR"/>
</dbReference>
<evidence type="ECO:0000256" key="6">
    <source>
        <dbReference type="ARBA" id="ARBA00023136"/>
    </source>
</evidence>
<dbReference type="Gene3D" id="2.10.50.30">
    <property type="entry name" value="GPCR, family 3, nine cysteines domain"/>
    <property type="match status" value="1"/>
</dbReference>
<evidence type="ECO:0000313" key="13">
    <source>
        <dbReference type="RefSeq" id="XP_013917631.1"/>
    </source>
</evidence>
<feature type="transmembrane region" description="Helical" evidence="10">
    <location>
        <begin position="622"/>
        <end position="640"/>
    </location>
</feature>
<dbReference type="InterPro" id="IPR017978">
    <property type="entry name" value="GPCR_3_C"/>
</dbReference>
<dbReference type="InterPro" id="IPR000068">
    <property type="entry name" value="GPCR_3_Ca_sens_rcpt-rel"/>
</dbReference>
<keyword evidence="5" id="KW-0675">Receptor</keyword>
<name>A0A6I9XV20_9SAUR</name>
<evidence type="ECO:0000256" key="1">
    <source>
        <dbReference type="ARBA" id="ARBA00004651"/>
    </source>
</evidence>
<gene>
    <name evidence="13" type="primary">LOC106545554</name>
</gene>
<protein>
    <submittedName>
        <fullName evidence="13">Uncharacterized protein LOC106545554</fullName>
    </submittedName>
</protein>
<comment type="subcellular location">
    <subcellularLocation>
        <location evidence="1">Cell membrane</location>
        <topology evidence="1">Multi-pass membrane protein</topology>
    </subcellularLocation>
</comment>
<dbReference type="PRINTS" id="PR01535">
    <property type="entry name" value="VOMERONASL2R"/>
</dbReference>
<dbReference type="PANTHER" id="PTHR24061:SF599">
    <property type="entry name" value="G-PROTEIN COUPLED RECEPTORS FAMILY 3 PROFILE DOMAIN-CONTAINING PROTEIN"/>
    <property type="match status" value="1"/>
</dbReference>
<evidence type="ECO:0000256" key="8">
    <source>
        <dbReference type="ARBA" id="ARBA00023224"/>
    </source>
</evidence>
<evidence type="ECO:0000256" key="7">
    <source>
        <dbReference type="ARBA" id="ARBA00023180"/>
    </source>
</evidence>
<feature type="transmembrane region" description="Helical" evidence="10">
    <location>
        <begin position="507"/>
        <end position="532"/>
    </location>
</feature>
<feature type="transmembrane region" description="Helical" evidence="10">
    <location>
        <begin position="577"/>
        <end position="602"/>
    </location>
</feature>
<keyword evidence="2" id="KW-1003">Cell membrane</keyword>
<keyword evidence="6 10" id="KW-0472">Membrane</keyword>
<dbReference type="PROSITE" id="PS00981">
    <property type="entry name" value="G_PROTEIN_RECEP_F3_3"/>
    <property type="match status" value="1"/>
</dbReference>
<dbReference type="OrthoDB" id="5984008at2759"/>
<accession>A0A6I9XV20</accession>
<dbReference type="KEGG" id="tsr:106545554"/>
<dbReference type="GeneID" id="106545554"/>
<evidence type="ECO:0000256" key="4">
    <source>
        <dbReference type="ARBA" id="ARBA00022989"/>
    </source>
</evidence>
<evidence type="ECO:0000313" key="12">
    <source>
        <dbReference type="Proteomes" id="UP000504617"/>
    </source>
</evidence>
<evidence type="ECO:0000256" key="2">
    <source>
        <dbReference type="ARBA" id="ARBA00022475"/>
    </source>
</evidence>
<dbReference type="Gene3D" id="3.30.420.10">
    <property type="entry name" value="Ribonuclease H-like superfamily/Ribonuclease H"/>
    <property type="match status" value="1"/>
</dbReference>
<sequence length="855" mass="96362">MYTQHDVDVQVCLSLVHHPKTDGGTEKVIGILKQYLRCFMNQQQNNWVEYLAVAEFAFNSQHTSTRMTPFMANIRYRPRFFPLTPVDSLVPAAQDFLSELQAIHQVVHRFLNQAMEDYKRVADTSCCAVPELAVGDRVWLSMRHLLSHQPAKKLDHQYLGPFPMEAVINTVAYRLTLPRLMRGHPVFHHSLLIPERSQHSSHDETTLMSSRPATLGKVPLTDLEVPGRHQAMRAPVCRPPPLTARSLRNAPSTTQPFDPEAVSGSLRARLQESSYPATPSFQLGTMPVTNVAVPRKHQAIPNVWKTAFLDLLSGSEKENHFAATTVFLVQRGPSPLRKIWSQDDNVALGEEDAPQKPSTGGQDGKDLHDHHVFPFGAQVGWHKSHPDTAKDQYAESDQLGFIEGPRQIPGQQSHCEADGSQEAKVAEGDVEHDNKAFIALQNHHSRLYEVSPYKQRFRSHAYEKQKGIHECGQDTEKCIKCPDDNYPNEKQVQCIPKVITFLSYEEYLGIILVSITLFFLTTGFVLIIFIQYRETPIVKANNRDLSYILLASLLLCFLSPLLFIGQPRKATCLLRQTVFSIIFSVAVSSLLAKTITVVLAFLATKPGNRVKKWLRNSLANSIIFSCSSVQIIICSIWLGVSPPFPDSDIYSQSGAIILQCNEGSVFMFYITLSYLGFLASICFTVAFLARNLPGAFNEAKLITFSMLDFVSIPELPREKPQILSLSEWHDQLHQFWPPTHKALEAAHRVHKKQADQKRMKPKEYKVGDRVLSSTKFLQTTQKLKKLGPNLMFTSKTVPGEVAEEIPETRILKITVRSNFSSVNPTFLLDSIFKGTAGEEHRREKSYPCGKIYIVV</sequence>
<dbReference type="InterPro" id="IPR004073">
    <property type="entry name" value="GPCR_3_vmron_rcpt_2"/>
</dbReference>
<evidence type="ECO:0000256" key="9">
    <source>
        <dbReference type="SAM" id="MobiDB-lite"/>
    </source>
</evidence>
<feature type="domain" description="G-protein coupled receptors family 3 profile" evidence="11">
    <location>
        <begin position="507"/>
        <end position="728"/>
    </location>
</feature>
<keyword evidence="3 10" id="KW-0812">Transmembrane</keyword>
<dbReference type="InterPro" id="IPR000337">
    <property type="entry name" value="GPCR_3"/>
</dbReference>
<dbReference type="PROSITE" id="PS50259">
    <property type="entry name" value="G_PROTEIN_RECEP_F3_4"/>
    <property type="match status" value="1"/>
</dbReference>
<feature type="transmembrane region" description="Helical" evidence="10">
    <location>
        <begin position="666"/>
        <end position="689"/>
    </location>
</feature>
<evidence type="ECO:0000259" key="11">
    <source>
        <dbReference type="PROSITE" id="PS50259"/>
    </source>
</evidence>
<dbReference type="AlphaFoldDB" id="A0A6I9XV20"/>
<feature type="region of interest" description="Disordered" evidence="9">
    <location>
        <begin position="403"/>
        <end position="427"/>
    </location>
</feature>
<organism evidence="12 13">
    <name type="scientific">Thamnophis sirtalis</name>
    <dbReference type="NCBI Taxonomy" id="35019"/>
    <lineage>
        <taxon>Eukaryota</taxon>
        <taxon>Metazoa</taxon>
        <taxon>Chordata</taxon>
        <taxon>Craniata</taxon>
        <taxon>Vertebrata</taxon>
        <taxon>Euteleostomi</taxon>
        <taxon>Lepidosauria</taxon>
        <taxon>Squamata</taxon>
        <taxon>Bifurcata</taxon>
        <taxon>Unidentata</taxon>
        <taxon>Episquamata</taxon>
        <taxon>Toxicofera</taxon>
        <taxon>Serpentes</taxon>
        <taxon>Colubroidea</taxon>
        <taxon>Colubridae</taxon>
        <taxon>Natricinae</taxon>
        <taxon>Thamnophis</taxon>
    </lineage>
</organism>
<dbReference type="Pfam" id="PF00003">
    <property type="entry name" value="7tm_3"/>
    <property type="match status" value="1"/>
</dbReference>
<keyword evidence="5" id="KW-0297">G-protein coupled receptor</keyword>
<dbReference type="InterPro" id="IPR012337">
    <property type="entry name" value="RNaseH-like_sf"/>
</dbReference>
<dbReference type="InterPro" id="IPR038550">
    <property type="entry name" value="GPCR_3_9-Cys_sf"/>
</dbReference>
<evidence type="ECO:0000256" key="3">
    <source>
        <dbReference type="ARBA" id="ARBA00022692"/>
    </source>
</evidence>
<dbReference type="PANTHER" id="PTHR24061">
    <property type="entry name" value="CALCIUM-SENSING RECEPTOR-RELATED"/>
    <property type="match status" value="1"/>
</dbReference>
<dbReference type="InterPro" id="IPR017979">
    <property type="entry name" value="GPCR_3_CS"/>
</dbReference>
<dbReference type="InterPro" id="IPR036397">
    <property type="entry name" value="RNaseH_sf"/>
</dbReference>
<dbReference type="InterPro" id="IPR056924">
    <property type="entry name" value="SH3_Tf2-1"/>
</dbReference>
<dbReference type="SUPFAM" id="SSF53098">
    <property type="entry name" value="Ribonuclease H-like"/>
    <property type="match status" value="1"/>
</dbReference>